<reference evidence="7" key="1">
    <citation type="submission" date="2013-08" db="EMBL/GenBank/DDBJ databases">
        <authorList>
            <person name="Mendez C."/>
            <person name="Richter M."/>
            <person name="Ferrer M."/>
            <person name="Sanchez J."/>
        </authorList>
    </citation>
    <scope>NUCLEOTIDE SEQUENCE</scope>
</reference>
<proteinExistence type="predicted"/>
<reference evidence="7" key="2">
    <citation type="journal article" date="2014" name="ISME J.">
        <title>Microbial stratification in low pH oxic and suboxic macroscopic growths along an acid mine drainage.</title>
        <authorList>
            <person name="Mendez-Garcia C."/>
            <person name="Mesa V."/>
            <person name="Sprenger R.R."/>
            <person name="Richter M."/>
            <person name="Diez M.S."/>
            <person name="Solano J."/>
            <person name="Bargiela R."/>
            <person name="Golyshina O.V."/>
            <person name="Manteca A."/>
            <person name="Ramos J.L."/>
            <person name="Gallego J.R."/>
            <person name="Llorente I."/>
            <person name="Martins Dos Santos V.A."/>
            <person name="Jensen O.N."/>
            <person name="Pelaez A.I."/>
            <person name="Sanchez J."/>
            <person name="Ferrer M."/>
        </authorList>
    </citation>
    <scope>NUCLEOTIDE SEQUENCE</scope>
</reference>
<sequence length="143" mass="15527">VGRFVGQSTRDPEDRGMSQKEQGQVLAGFRAGRFPILVASSVAEEGLDVPDVDLVVFFESVPSEIRAIQRRGRTGRSSLGRVAVLLTRETRDVQYQAAEVRRERAMRRIVRRLSAASRAAAGDGTGATGAPAGRRRRAPKAPL</sequence>
<dbReference type="PANTHER" id="PTHR14025">
    <property type="entry name" value="FANCONI ANEMIA GROUP M FANCM FAMILY MEMBER"/>
    <property type="match status" value="1"/>
</dbReference>
<dbReference type="GO" id="GO:0016787">
    <property type="term" value="F:hydrolase activity"/>
    <property type="evidence" value="ECO:0007669"/>
    <property type="project" value="UniProtKB-KW"/>
</dbReference>
<dbReference type="EMBL" id="AUZZ01010470">
    <property type="protein sequence ID" value="EQD29834.1"/>
    <property type="molecule type" value="Genomic_DNA"/>
</dbReference>
<evidence type="ECO:0000256" key="4">
    <source>
        <dbReference type="ARBA" id="ARBA00022840"/>
    </source>
</evidence>
<comment type="caution">
    <text evidence="7">The sequence shown here is derived from an EMBL/GenBank/DDBJ whole genome shotgun (WGS) entry which is preliminary data.</text>
</comment>
<feature type="domain" description="Helicase C-terminal" evidence="6">
    <location>
        <begin position="1"/>
        <end position="117"/>
    </location>
</feature>
<evidence type="ECO:0000313" key="7">
    <source>
        <dbReference type="EMBL" id="EQD29834.1"/>
    </source>
</evidence>
<dbReference type="SMART" id="SM00490">
    <property type="entry name" value="HELICc"/>
    <property type="match status" value="1"/>
</dbReference>
<keyword evidence="2" id="KW-0378">Hydrolase</keyword>
<evidence type="ECO:0000256" key="2">
    <source>
        <dbReference type="ARBA" id="ARBA00022801"/>
    </source>
</evidence>
<feature type="region of interest" description="Disordered" evidence="5">
    <location>
        <begin position="114"/>
        <end position="143"/>
    </location>
</feature>
<feature type="compositionally biased region" description="Basic residues" evidence="5">
    <location>
        <begin position="133"/>
        <end position="143"/>
    </location>
</feature>
<evidence type="ECO:0000256" key="5">
    <source>
        <dbReference type="SAM" id="MobiDB-lite"/>
    </source>
</evidence>
<dbReference type="InterPro" id="IPR001650">
    <property type="entry name" value="Helicase_C-like"/>
</dbReference>
<dbReference type="InterPro" id="IPR027417">
    <property type="entry name" value="P-loop_NTPase"/>
</dbReference>
<organism evidence="7">
    <name type="scientific">mine drainage metagenome</name>
    <dbReference type="NCBI Taxonomy" id="410659"/>
    <lineage>
        <taxon>unclassified sequences</taxon>
        <taxon>metagenomes</taxon>
        <taxon>ecological metagenomes</taxon>
    </lineage>
</organism>
<feature type="non-terminal residue" evidence="7">
    <location>
        <position position="1"/>
    </location>
</feature>
<feature type="compositionally biased region" description="Low complexity" evidence="5">
    <location>
        <begin position="114"/>
        <end position="132"/>
    </location>
</feature>
<protein>
    <submittedName>
        <fullName evidence="7">Protein containing DNA/RNA helicase</fullName>
    </submittedName>
</protein>
<dbReference type="Pfam" id="PF00271">
    <property type="entry name" value="Helicase_C"/>
    <property type="match status" value="1"/>
</dbReference>
<dbReference type="SUPFAM" id="SSF52540">
    <property type="entry name" value="P-loop containing nucleoside triphosphate hydrolases"/>
    <property type="match status" value="1"/>
</dbReference>
<feature type="region of interest" description="Disordered" evidence="5">
    <location>
        <begin position="1"/>
        <end position="21"/>
    </location>
</feature>
<dbReference type="PANTHER" id="PTHR14025:SF20">
    <property type="entry name" value="FANCONI ANEMIA GROUP M PROTEIN"/>
    <property type="match status" value="1"/>
</dbReference>
<dbReference type="GO" id="GO:0004386">
    <property type="term" value="F:helicase activity"/>
    <property type="evidence" value="ECO:0007669"/>
    <property type="project" value="UniProtKB-KW"/>
</dbReference>
<dbReference type="GO" id="GO:0005524">
    <property type="term" value="F:ATP binding"/>
    <property type="evidence" value="ECO:0007669"/>
    <property type="project" value="UniProtKB-KW"/>
</dbReference>
<keyword evidence="3 7" id="KW-0347">Helicase</keyword>
<evidence type="ECO:0000256" key="3">
    <source>
        <dbReference type="ARBA" id="ARBA00022806"/>
    </source>
</evidence>
<evidence type="ECO:0000259" key="6">
    <source>
        <dbReference type="PROSITE" id="PS51194"/>
    </source>
</evidence>
<keyword evidence="1" id="KW-0547">Nucleotide-binding</keyword>
<dbReference type="AlphaFoldDB" id="T0ZM73"/>
<evidence type="ECO:0000256" key="1">
    <source>
        <dbReference type="ARBA" id="ARBA00022741"/>
    </source>
</evidence>
<accession>T0ZM73</accession>
<name>T0ZM73_9ZZZZ</name>
<keyword evidence="4" id="KW-0067">ATP-binding</keyword>
<gene>
    <name evidence="7" type="ORF">B2A_14420</name>
</gene>
<dbReference type="PROSITE" id="PS51194">
    <property type="entry name" value="HELICASE_CTER"/>
    <property type="match status" value="1"/>
</dbReference>
<dbReference type="Gene3D" id="3.40.50.300">
    <property type="entry name" value="P-loop containing nucleotide triphosphate hydrolases"/>
    <property type="match status" value="1"/>
</dbReference>